<dbReference type="Pfam" id="PF03176">
    <property type="entry name" value="MMPL"/>
    <property type="match status" value="2"/>
</dbReference>
<keyword evidence="4 7" id="KW-0812">Transmembrane</keyword>
<feature type="transmembrane region" description="Helical" evidence="7">
    <location>
        <begin position="228"/>
        <end position="249"/>
    </location>
</feature>
<proteinExistence type="inferred from homology"/>
<feature type="transmembrane region" description="Helical" evidence="7">
    <location>
        <begin position="178"/>
        <end position="197"/>
    </location>
</feature>
<evidence type="ECO:0000256" key="5">
    <source>
        <dbReference type="ARBA" id="ARBA00022989"/>
    </source>
</evidence>
<evidence type="ECO:0000256" key="7">
    <source>
        <dbReference type="SAM" id="Phobius"/>
    </source>
</evidence>
<feature type="domain" description="SSD" evidence="8">
    <location>
        <begin position="195"/>
        <end position="327"/>
    </location>
</feature>
<dbReference type="OrthoDB" id="7051771at2"/>
<feature type="transmembrane region" description="Helical" evidence="7">
    <location>
        <begin position="551"/>
        <end position="571"/>
    </location>
</feature>
<keyword evidence="6 7" id="KW-0472">Membrane</keyword>
<dbReference type="AlphaFoldDB" id="A0A1H5PTR2"/>
<feature type="transmembrane region" description="Helical" evidence="7">
    <location>
        <begin position="663"/>
        <end position="687"/>
    </location>
</feature>
<feature type="transmembrane region" description="Helical" evidence="7">
    <location>
        <begin position="302"/>
        <end position="327"/>
    </location>
</feature>
<dbReference type="STRING" id="561176.SAMN04488561_5770"/>
<feature type="transmembrane region" description="Helical" evidence="7">
    <location>
        <begin position="202"/>
        <end position="222"/>
    </location>
</feature>
<feature type="transmembrane region" description="Helical" evidence="7">
    <location>
        <begin position="270"/>
        <end position="296"/>
    </location>
</feature>
<accession>A0A1H5PTR2</accession>
<dbReference type="Gene3D" id="1.20.1640.10">
    <property type="entry name" value="Multidrug efflux transporter AcrB transmembrane domain"/>
    <property type="match status" value="2"/>
</dbReference>
<evidence type="ECO:0000256" key="6">
    <source>
        <dbReference type="ARBA" id="ARBA00023136"/>
    </source>
</evidence>
<protein>
    <submittedName>
        <fullName evidence="9">Putative drug exporter of the RND superfamily</fullName>
    </submittedName>
</protein>
<dbReference type="PANTHER" id="PTHR33406:SF11">
    <property type="entry name" value="MEMBRANE PROTEIN SCO6666-RELATED"/>
    <property type="match status" value="1"/>
</dbReference>
<keyword evidence="5 7" id="KW-1133">Transmembrane helix</keyword>
<dbReference type="Proteomes" id="UP000181980">
    <property type="component" value="Unassembled WGS sequence"/>
</dbReference>
<evidence type="ECO:0000256" key="3">
    <source>
        <dbReference type="ARBA" id="ARBA00022475"/>
    </source>
</evidence>
<evidence type="ECO:0000259" key="8">
    <source>
        <dbReference type="PROSITE" id="PS50156"/>
    </source>
</evidence>
<dbReference type="EMBL" id="FNUC01000004">
    <property type="protein sequence ID" value="SEF17243.1"/>
    <property type="molecule type" value="Genomic_DNA"/>
</dbReference>
<dbReference type="InterPro" id="IPR004869">
    <property type="entry name" value="MMPL_dom"/>
</dbReference>
<dbReference type="SUPFAM" id="SSF82866">
    <property type="entry name" value="Multidrug efflux transporter AcrB transmembrane domain"/>
    <property type="match status" value="2"/>
</dbReference>
<feature type="transmembrane region" description="Helical" evidence="7">
    <location>
        <begin position="632"/>
        <end position="651"/>
    </location>
</feature>
<reference evidence="10" key="1">
    <citation type="submission" date="2016-10" db="EMBL/GenBank/DDBJ databases">
        <authorList>
            <person name="Varghese N."/>
            <person name="Submissions S."/>
        </authorList>
    </citation>
    <scope>NUCLEOTIDE SEQUENCE [LARGE SCALE GENOMIC DNA]</scope>
    <source>
        <strain evidence="10">DSM 45237</strain>
    </source>
</reference>
<feature type="transmembrane region" description="Helical" evidence="7">
    <location>
        <begin position="583"/>
        <end position="602"/>
    </location>
</feature>
<evidence type="ECO:0000313" key="10">
    <source>
        <dbReference type="Proteomes" id="UP000181980"/>
    </source>
</evidence>
<evidence type="ECO:0000256" key="4">
    <source>
        <dbReference type="ARBA" id="ARBA00022692"/>
    </source>
</evidence>
<dbReference type="PROSITE" id="PS50156">
    <property type="entry name" value="SSD"/>
    <property type="match status" value="1"/>
</dbReference>
<dbReference type="GO" id="GO:0005886">
    <property type="term" value="C:plasma membrane"/>
    <property type="evidence" value="ECO:0007669"/>
    <property type="project" value="UniProtKB-SubCell"/>
</dbReference>
<dbReference type="RefSeq" id="WP_069112608.1">
    <property type="nucleotide sequence ID" value="NZ_FNUC01000004.1"/>
</dbReference>
<keyword evidence="10" id="KW-1185">Reference proteome</keyword>
<feature type="transmembrane region" description="Helical" evidence="7">
    <location>
        <begin position="520"/>
        <end position="539"/>
    </location>
</feature>
<sequence>MATLLYRIGRFSYRSRRLVGAVWLVVIALAGVAAATLSNSTADSFAIPGTESQEAFDLLQERFPGSSPDGAAARLVFAAPDGGAVTDPEHQQAIAGAVAEIEAGPQVAGVTDPFTSGLVSEDGRIALAEVTYAVDFFSMETETRETLEHAVETAGDSGLRVELAGTAAEPEPELGSELLGIAVAALVLVLTFGSLLAAGMPLLTGVIGVGVGVALVTAATSFVDLSTITPILATMLGLAVGIDYALFIASRYRHELATGRPGDEAAGRAIGTAGTAVVFAGLTVVIALAGLSVVGIPMLTEMGLAAALTVAIAVVIALTLLPALFGFAGRRMLARLPGLRSRATDPEDDDAPRLSRRWAGVVTRHPVVALTASVAGLAVLALPVLDARFGLPDEGTYPADTSQRQAYDLTVEGFGPGFNGPLIVIVDGEGAEAAAAEVAGDLQGFDGVAMVAPPEVDEAGRTAVVTVVPASGPSDADTERLVEAIRAELAGPGAPAGTTVLVTGLTALYIDFSERMSDALLPYLLVVVGLSFVLLMLAFRSLVVPVKATLGFLLTMAATFGAMVAAFQWGWLTGLGVDEVGMINSMLPIIVVGIVFGLAMDYEVFLVTRMREAYVHGEPAVRAVTTGFGHGARVVTAAAIIMISVFGGFVLNEAADIRQLGFALAFAIAIDAFVVRMTMVPAVLALVGDRAWWLPRWLDRLLPNVDIEGARLTDALADQNRQRVAVSPSAP</sequence>
<keyword evidence="3" id="KW-1003">Cell membrane</keyword>
<evidence type="ECO:0000256" key="2">
    <source>
        <dbReference type="ARBA" id="ARBA00010157"/>
    </source>
</evidence>
<dbReference type="PANTHER" id="PTHR33406">
    <property type="entry name" value="MEMBRANE PROTEIN MJ1562-RELATED"/>
    <property type="match status" value="1"/>
</dbReference>
<name>A0A1H5PTR2_9ACTN</name>
<gene>
    <name evidence="9" type="ORF">SAMN04488561_5770</name>
</gene>
<comment type="subcellular location">
    <subcellularLocation>
        <location evidence="1">Cell membrane</location>
        <topology evidence="1">Multi-pass membrane protein</topology>
    </subcellularLocation>
</comment>
<organism evidence="9 10">
    <name type="scientific">Jiangella alba</name>
    <dbReference type="NCBI Taxonomy" id="561176"/>
    <lineage>
        <taxon>Bacteria</taxon>
        <taxon>Bacillati</taxon>
        <taxon>Actinomycetota</taxon>
        <taxon>Actinomycetes</taxon>
        <taxon>Jiangellales</taxon>
        <taxon>Jiangellaceae</taxon>
        <taxon>Jiangella</taxon>
    </lineage>
</organism>
<dbReference type="InterPro" id="IPR050545">
    <property type="entry name" value="Mycobact_MmpL"/>
</dbReference>
<evidence type="ECO:0000256" key="1">
    <source>
        <dbReference type="ARBA" id="ARBA00004651"/>
    </source>
</evidence>
<evidence type="ECO:0000313" key="9">
    <source>
        <dbReference type="EMBL" id="SEF17243.1"/>
    </source>
</evidence>
<comment type="similarity">
    <text evidence="2">Belongs to the resistance-nodulation-cell division (RND) (TC 2.A.6) family. MmpL subfamily.</text>
</comment>
<dbReference type="InterPro" id="IPR000731">
    <property type="entry name" value="SSD"/>
</dbReference>